<dbReference type="AlphaFoldDB" id="A0A919JTB1"/>
<gene>
    <name evidence="1" type="ORF">Ari01nite_04370</name>
</gene>
<dbReference type="Pfam" id="PF10604">
    <property type="entry name" value="Polyketide_cyc2"/>
    <property type="match status" value="2"/>
</dbReference>
<evidence type="ECO:0000313" key="2">
    <source>
        <dbReference type="Proteomes" id="UP000636960"/>
    </source>
</evidence>
<keyword evidence="2" id="KW-1185">Reference proteome</keyword>
<reference evidence="1" key="1">
    <citation type="submission" date="2021-01" db="EMBL/GenBank/DDBJ databases">
        <title>Whole genome shotgun sequence of Actinoplanes rishiriensis NBRC 108556.</title>
        <authorList>
            <person name="Komaki H."/>
            <person name="Tamura T."/>
        </authorList>
    </citation>
    <scope>NUCLEOTIDE SEQUENCE</scope>
    <source>
        <strain evidence="1">NBRC 108556</strain>
    </source>
</reference>
<proteinExistence type="predicted"/>
<evidence type="ECO:0000313" key="1">
    <source>
        <dbReference type="EMBL" id="GIE92972.1"/>
    </source>
</evidence>
<comment type="caution">
    <text evidence="1">The sequence shown here is derived from an EMBL/GenBank/DDBJ whole genome shotgun (WGS) entry which is preliminary data.</text>
</comment>
<dbReference type="EMBL" id="BOMV01000005">
    <property type="protein sequence ID" value="GIE92972.1"/>
    <property type="molecule type" value="Genomic_DNA"/>
</dbReference>
<dbReference type="InterPro" id="IPR023393">
    <property type="entry name" value="START-like_dom_sf"/>
</dbReference>
<dbReference type="CDD" id="cd08861">
    <property type="entry name" value="OtcD1_ARO-CYC_like"/>
    <property type="match status" value="2"/>
</dbReference>
<accession>A0A919JTB1</accession>
<name>A0A919JTB1_9ACTN</name>
<sequence>MSESGRREVEHEIVVSAPAETLYRLIAEAEAWPQVFPPTILVDHLERGEHTERIRIWATAKGEPKNWTSRRELDPAGLRITFRQESSAHPVASMGGTWIFEPLPAGRTRVRLLHDYRAAGDDPKHLAWIDEAVDRNSRSELDSLKEIAENAATTAELTFSFTDTVHVAGSAKDVFDFINEAQFWSERLPHVATVRLTEESPGLQTLEMDTRARDGSTHTTKSYRVTFSPQRIAYKQVTLPALMKVHTGVWTFTEDDAGVSASSQHTVVLNTANIARVLGPDAGVAEAREYVRTALSTNSRATLEHAKAYAEKNR</sequence>
<protein>
    <submittedName>
        <fullName evidence="1">Actinorhodin polyketide synthase bifunctional cyclase/dehydratase</fullName>
    </submittedName>
</protein>
<organism evidence="1 2">
    <name type="scientific">Paractinoplanes rishiriensis</name>
    <dbReference type="NCBI Taxonomy" id="1050105"/>
    <lineage>
        <taxon>Bacteria</taxon>
        <taxon>Bacillati</taxon>
        <taxon>Actinomycetota</taxon>
        <taxon>Actinomycetes</taxon>
        <taxon>Micromonosporales</taxon>
        <taxon>Micromonosporaceae</taxon>
        <taxon>Paractinoplanes</taxon>
    </lineage>
</organism>
<dbReference type="Gene3D" id="3.30.530.20">
    <property type="match status" value="2"/>
</dbReference>
<dbReference type="Proteomes" id="UP000636960">
    <property type="component" value="Unassembled WGS sequence"/>
</dbReference>
<dbReference type="InterPro" id="IPR019587">
    <property type="entry name" value="Polyketide_cyclase/dehydratase"/>
</dbReference>
<dbReference type="SUPFAM" id="SSF55961">
    <property type="entry name" value="Bet v1-like"/>
    <property type="match status" value="2"/>
</dbReference>